<dbReference type="PANTHER" id="PTHR34986">
    <property type="entry name" value="EVOLVED BETA-GALACTOSIDASE SUBUNIT BETA"/>
    <property type="match status" value="1"/>
</dbReference>
<reference evidence="1 2" key="1">
    <citation type="submission" date="2018-04" db="EMBL/GenBank/DDBJ databases">
        <title>Novel Campyloabacter and Helicobacter Species and Strains.</title>
        <authorList>
            <person name="Mannion A.J."/>
            <person name="Shen Z."/>
            <person name="Fox J.G."/>
        </authorList>
    </citation>
    <scope>NUCLEOTIDE SEQUENCE [LARGE SCALE GENOMIC DNA]</scope>
    <source>
        <strain evidence="1 2">MIT 97-5075</strain>
    </source>
</reference>
<protein>
    <submittedName>
        <fullName evidence="1">DUF386 domain-containing protein</fullName>
    </submittedName>
</protein>
<accession>A0A3D8J2L7</accession>
<dbReference type="NCBIfam" id="TIGR00022">
    <property type="entry name" value="YhcH/YjgK/YiaL family protein"/>
    <property type="match status" value="1"/>
</dbReference>
<proteinExistence type="predicted"/>
<organism evidence="1 2">
    <name type="scientific">Helicobacter aurati</name>
    <dbReference type="NCBI Taxonomy" id="137778"/>
    <lineage>
        <taxon>Bacteria</taxon>
        <taxon>Pseudomonadati</taxon>
        <taxon>Campylobacterota</taxon>
        <taxon>Epsilonproteobacteria</taxon>
        <taxon>Campylobacterales</taxon>
        <taxon>Helicobacteraceae</taxon>
        <taxon>Helicobacter</taxon>
    </lineage>
</organism>
<dbReference type="PANTHER" id="PTHR34986:SF1">
    <property type="entry name" value="PROTEIN YIAL"/>
    <property type="match status" value="1"/>
</dbReference>
<comment type="caution">
    <text evidence="1">The sequence shown here is derived from an EMBL/GenBank/DDBJ whole genome shotgun (WGS) entry which is preliminary data.</text>
</comment>
<name>A0A3D8J2L7_9HELI</name>
<dbReference type="SUPFAM" id="SSF51197">
    <property type="entry name" value="Clavaminate synthase-like"/>
    <property type="match status" value="1"/>
</dbReference>
<evidence type="ECO:0000313" key="2">
    <source>
        <dbReference type="Proteomes" id="UP000256424"/>
    </source>
</evidence>
<dbReference type="GO" id="GO:0005829">
    <property type="term" value="C:cytosol"/>
    <property type="evidence" value="ECO:0007669"/>
    <property type="project" value="TreeGrafter"/>
</dbReference>
<dbReference type="InterPro" id="IPR004375">
    <property type="entry name" value="NanQ/TabA/YiaL"/>
</dbReference>
<dbReference type="Proteomes" id="UP000256424">
    <property type="component" value="Unassembled WGS sequence"/>
</dbReference>
<keyword evidence="2" id="KW-1185">Reference proteome</keyword>
<dbReference type="OrthoDB" id="6196468at2"/>
<dbReference type="Gene3D" id="2.60.120.370">
    <property type="entry name" value="YhcH/YjgK/YiaL"/>
    <property type="match status" value="1"/>
</dbReference>
<dbReference type="RefSeq" id="WP_104763440.1">
    <property type="nucleotide sequence ID" value="NZ_FZPM01000023.1"/>
</dbReference>
<sequence>MAIIGRLHNLKSLFLGELETLYEFFVSCMDGNYTHLDFEQALRVELKNGIFAMLQTYKLKPKRKAFFETHKQYVDFQLTVKGNECFMLGDSQDFSIKTPYDEKNDVVAYYSRANAHRILSLPQNLCVFMPNDVHAGGLRHTRLQESNVCKVVAKVPVNLVRI</sequence>
<dbReference type="AlphaFoldDB" id="A0A3D8J2L7"/>
<evidence type="ECO:0000313" key="1">
    <source>
        <dbReference type="EMBL" id="RDU71643.1"/>
    </source>
</evidence>
<dbReference type="InterPro" id="IPR037012">
    <property type="entry name" value="NanQ/TabA/YiaL_sf"/>
</dbReference>
<dbReference type="Pfam" id="PF04074">
    <property type="entry name" value="DUF386"/>
    <property type="match status" value="1"/>
</dbReference>
<dbReference type="EMBL" id="NXLW01000010">
    <property type="protein sequence ID" value="RDU71643.1"/>
    <property type="molecule type" value="Genomic_DNA"/>
</dbReference>
<gene>
    <name evidence="1" type="ORF">CQA66_05950</name>
</gene>